<reference evidence="11 12" key="1">
    <citation type="submission" date="2009-08" db="EMBL/GenBank/DDBJ databases">
        <authorList>
            <person name="Qin X."/>
            <person name="Bachman B."/>
            <person name="Battles P."/>
            <person name="Bell A."/>
            <person name="Bess C."/>
            <person name="Bickham C."/>
            <person name="Chaboub L."/>
            <person name="Chen D."/>
            <person name="Coyle M."/>
            <person name="Deiros D.R."/>
            <person name="Dinh H."/>
            <person name="Forbes L."/>
            <person name="Fowler G."/>
            <person name="Francisco L."/>
            <person name="Fu Q."/>
            <person name="Gubbala S."/>
            <person name="Hale W."/>
            <person name="Han Y."/>
            <person name="Hemphill L."/>
            <person name="Highlander S.K."/>
            <person name="Hirani K."/>
            <person name="Hogues M."/>
            <person name="Jackson L."/>
            <person name="Jakkamsetti A."/>
            <person name="Javaid M."/>
            <person name="Jiang H."/>
            <person name="Korchina V."/>
            <person name="Kovar C."/>
            <person name="Lara F."/>
            <person name="Lee S."/>
            <person name="Mata R."/>
            <person name="Mathew T."/>
            <person name="Moen C."/>
            <person name="Morales K."/>
            <person name="Munidasa M."/>
            <person name="Nazareth L."/>
            <person name="Ngo R."/>
            <person name="Nguyen L."/>
            <person name="Okwuonu G."/>
            <person name="Ongeri F."/>
            <person name="Patil S."/>
            <person name="Petrosino J."/>
            <person name="Pham C."/>
            <person name="Pham P."/>
            <person name="Pu L.-L."/>
            <person name="Puazo M."/>
            <person name="Raj R."/>
            <person name="Reid J."/>
            <person name="Rouhana J."/>
            <person name="Saada N."/>
            <person name="Shang Y."/>
            <person name="Simmons D."/>
            <person name="Thornton R."/>
            <person name="Warren J."/>
            <person name="Weissenberger G."/>
            <person name="Zhang J."/>
            <person name="Zhang L."/>
            <person name="Zhou C."/>
            <person name="Zhu D."/>
            <person name="Muzny D."/>
            <person name="Worley K."/>
            <person name="Gibbs R."/>
        </authorList>
    </citation>
    <scope>NUCLEOTIDE SEQUENCE [LARGE SCALE GENOMIC DNA]</scope>
    <source>
        <strain evidence="12">ATCC 15826 / DSM 8339 / NCTC 10426 / 6573</strain>
    </source>
</reference>
<keyword evidence="6" id="KW-0998">Cell outer membrane</keyword>
<dbReference type="InterPro" id="IPR057556">
    <property type="entry name" value="TPR_Slam"/>
</dbReference>
<keyword evidence="4 8" id="KW-0732">Signal</keyword>
<dbReference type="EMBL" id="ACKY01000010">
    <property type="protein sequence ID" value="EEV89727.1"/>
    <property type="molecule type" value="Genomic_DNA"/>
</dbReference>
<dbReference type="Gene3D" id="1.25.40.10">
    <property type="entry name" value="Tetratricopeptide repeat domain"/>
    <property type="match status" value="1"/>
</dbReference>
<evidence type="ECO:0000256" key="5">
    <source>
        <dbReference type="ARBA" id="ARBA00023136"/>
    </source>
</evidence>
<dbReference type="Pfam" id="PF04575">
    <property type="entry name" value="SlipAM"/>
    <property type="match status" value="1"/>
</dbReference>
<sequence>MRLIPLITLTLFSSIAVAQNVPPAPVRDTATPDEKLPDTAERAAADKNQARQQNAQVLQVTEAELLADPPLLANALDSAIINGDADAVAMLLPIYRKLPADKQDKMLLRFGEAMKARADGDLSRAIARLREMIAEDPSLQPVRLHLAMALLADHQDEAARTQLEKLRSDELPEDIRNIVSQALDTLRERQSWTFNASGYYRHDKNINDAPRQRERQVGNGKWTFPERKSAHGVHFDVSAERRIPIHNGFYGQVEAGINGDWFWDAHNFDDFRLRTGAGVGWQNSRWDISLTPFIQRRIYSNKGYSTNFGTDANISYWLTPRWRLSSSMQAMHKNHDTRRWLNGNQYYGSLNVLFAPNARQYWFAGANAMRSQARDSSDAFKRYGISAGWGQEWGWGMSSRLSGNFAYRPYDSKDFFGIVRKDHEYGATLSLWNRNLYFWGITPRLTFSWDKTKSNHFYYDNHNMDVYLEFSKSF</sequence>
<evidence type="ECO:0000256" key="1">
    <source>
        <dbReference type="ARBA" id="ARBA00004571"/>
    </source>
</evidence>
<evidence type="ECO:0000256" key="4">
    <source>
        <dbReference type="ARBA" id="ARBA00022729"/>
    </source>
</evidence>
<comment type="similarity">
    <text evidence="7">Belongs to the Slam family.</text>
</comment>
<dbReference type="AlphaFoldDB" id="C8N6S0"/>
<evidence type="ECO:0000313" key="12">
    <source>
        <dbReference type="Proteomes" id="UP000004870"/>
    </source>
</evidence>
<keyword evidence="3" id="KW-0812">Transmembrane</keyword>
<feature type="domain" description="Surface lipoprotein assembly modifier N-terminal TPR repeats region" evidence="10">
    <location>
        <begin position="59"/>
        <end position="163"/>
    </location>
</feature>
<keyword evidence="5" id="KW-0472">Membrane</keyword>
<name>C8N6S0_CARH6</name>
<keyword evidence="2" id="KW-1134">Transmembrane beta strand</keyword>
<accession>C8N6S0</accession>
<organism evidence="11 12">
    <name type="scientific">Cardiobacterium hominis (strain ATCC 15826 / DSM 8339 / NCTC 10426 / 6573)</name>
    <dbReference type="NCBI Taxonomy" id="638300"/>
    <lineage>
        <taxon>Bacteria</taxon>
        <taxon>Pseudomonadati</taxon>
        <taxon>Pseudomonadota</taxon>
        <taxon>Gammaproteobacteria</taxon>
        <taxon>Cardiobacteriales</taxon>
        <taxon>Cardiobacteriaceae</taxon>
        <taxon>Cardiobacterium</taxon>
    </lineage>
</organism>
<evidence type="ECO:0000256" key="7">
    <source>
        <dbReference type="ARBA" id="ARBA00023609"/>
    </source>
</evidence>
<protein>
    <recommendedName>
        <fullName evidence="13">FOG: TPR repeat</fullName>
    </recommendedName>
</protein>
<proteinExistence type="inferred from homology"/>
<evidence type="ECO:0000256" key="6">
    <source>
        <dbReference type="ARBA" id="ARBA00023237"/>
    </source>
</evidence>
<feature type="chain" id="PRO_5002990342" description="FOG: TPR repeat" evidence="8">
    <location>
        <begin position="19"/>
        <end position="474"/>
    </location>
</feature>
<evidence type="ECO:0000256" key="8">
    <source>
        <dbReference type="SAM" id="SignalP"/>
    </source>
</evidence>
<dbReference type="GO" id="GO:0009279">
    <property type="term" value="C:cell outer membrane"/>
    <property type="evidence" value="ECO:0007669"/>
    <property type="project" value="UniProtKB-SubCell"/>
</dbReference>
<dbReference type="Proteomes" id="UP000004870">
    <property type="component" value="Unassembled WGS sequence"/>
</dbReference>
<evidence type="ECO:0000259" key="10">
    <source>
        <dbReference type="Pfam" id="PF24575"/>
    </source>
</evidence>
<evidence type="ECO:0000259" key="9">
    <source>
        <dbReference type="Pfam" id="PF04575"/>
    </source>
</evidence>
<keyword evidence="12" id="KW-1185">Reference proteome</keyword>
<feature type="domain" description="Surface lipoprotein assembly modifier C-terminal" evidence="9">
    <location>
        <begin position="192"/>
        <end position="474"/>
    </location>
</feature>
<gene>
    <name evidence="11" type="ORF">HMPREF0198_0196</name>
</gene>
<evidence type="ECO:0000256" key="2">
    <source>
        <dbReference type="ARBA" id="ARBA00022452"/>
    </source>
</evidence>
<dbReference type="Pfam" id="PF24575">
    <property type="entry name" value="TPR_Slam"/>
    <property type="match status" value="1"/>
</dbReference>
<feature type="signal peptide" evidence="8">
    <location>
        <begin position="1"/>
        <end position="18"/>
    </location>
</feature>
<comment type="subcellular location">
    <subcellularLocation>
        <location evidence="1">Cell outer membrane</location>
        <topology evidence="1">Multi-pass membrane protein</topology>
    </subcellularLocation>
</comment>
<dbReference type="InterPro" id="IPR011990">
    <property type="entry name" value="TPR-like_helical_dom_sf"/>
</dbReference>
<evidence type="ECO:0000256" key="3">
    <source>
        <dbReference type="ARBA" id="ARBA00022692"/>
    </source>
</evidence>
<comment type="caution">
    <text evidence="11">The sequence shown here is derived from an EMBL/GenBank/DDBJ whole genome shotgun (WGS) entry which is preliminary data.</text>
</comment>
<dbReference type="HOGENOM" id="CLU_034927_1_0_6"/>
<evidence type="ECO:0000313" key="11">
    <source>
        <dbReference type="EMBL" id="EEV89727.1"/>
    </source>
</evidence>
<dbReference type="InterPro" id="IPR007655">
    <property type="entry name" value="Slam_C"/>
</dbReference>
<dbReference type="OrthoDB" id="8606547at2"/>
<evidence type="ECO:0008006" key="13">
    <source>
        <dbReference type="Google" id="ProtNLM"/>
    </source>
</evidence>